<keyword evidence="3" id="KW-1185">Reference proteome</keyword>
<evidence type="ECO:0000313" key="2">
    <source>
        <dbReference type="EMBL" id="NSL87066.1"/>
    </source>
</evidence>
<comment type="caution">
    <text evidence="2">The sequence shown here is derived from an EMBL/GenBank/DDBJ whole genome shotgun (WGS) entry which is preliminary data.</text>
</comment>
<dbReference type="Pfam" id="PF04434">
    <property type="entry name" value="SWIM"/>
    <property type="match status" value="1"/>
</dbReference>
<gene>
    <name evidence="2" type="ORF">ECE50_009510</name>
</gene>
<proteinExistence type="predicted"/>
<dbReference type="GO" id="GO:0008270">
    <property type="term" value="F:zinc ion binding"/>
    <property type="evidence" value="ECO:0007669"/>
    <property type="project" value="InterPro"/>
</dbReference>
<name>A0A3S1B2M8_9BACT</name>
<feature type="region of interest" description="Disordered" evidence="1">
    <location>
        <begin position="111"/>
        <end position="139"/>
    </location>
</feature>
<accession>A0A3S1B2M8</accession>
<feature type="compositionally biased region" description="Basic and acidic residues" evidence="1">
    <location>
        <begin position="15"/>
        <end position="25"/>
    </location>
</feature>
<sequence length="437" mass="49834">MNLTEEQVLTMAPDESSRKSGKDLARPAKWVTTGVSETALWGECQGSGSKPYRTQVDTSSLAFKCSCPSRKFPCKHGIGLLLLYAREKASFPVQEPPAWVSEWLAKRAEKEEKKTQEAAAPAKPADEAAQARRQQARQRKVGDGLEEILRWTKDLIRGGILTIPEKGTSPFEHMAKRMIDAQAPGIAAMLREMAEINYYREGWQHAFMDQLLRIYLSIYGFNHMEKLEPALQQDIRSIIGFTQSQEELKTQAGITDTWQVLGKQTTEEDRLVTERYWLYGLQTRRTALVLQYFVRNQPATQVMPAPGSTIRAELVYYPSAAPLRALIKEQRPAPPDHSFHGYTGWQEVLTAQTTISARLPLYNDHVYTIASLTPVWHNNQWWLQDAHQQMMPVRKGFRGIWQLLAFSGGEPLHMAVTGKEKEYEPLGIWHHQEYKLL</sequence>
<dbReference type="InterPro" id="IPR007527">
    <property type="entry name" value="Znf_SWIM"/>
</dbReference>
<dbReference type="AlphaFoldDB" id="A0A3S1B2M8"/>
<reference evidence="2" key="1">
    <citation type="submission" date="2020-05" db="EMBL/GenBank/DDBJ databases">
        <title>Chitinophaga laudate sp. nov., isolated from a tropical peat swamp.</title>
        <authorList>
            <person name="Goh C.B.S."/>
            <person name="Lee M.S."/>
            <person name="Parimannan S."/>
            <person name="Pasbakhsh P."/>
            <person name="Yule C.M."/>
            <person name="Rajandas H."/>
            <person name="Loke S."/>
            <person name="Croft L."/>
            <person name="Tan J.B.L."/>
        </authorList>
    </citation>
    <scope>NUCLEOTIDE SEQUENCE</scope>
    <source>
        <strain evidence="2">Mgbs1</strain>
    </source>
</reference>
<dbReference type="EMBL" id="RIAR02000001">
    <property type="protein sequence ID" value="NSL87066.1"/>
    <property type="molecule type" value="Genomic_DNA"/>
</dbReference>
<evidence type="ECO:0000313" key="3">
    <source>
        <dbReference type="Proteomes" id="UP000281028"/>
    </source>
</evidence>
<organism evidence="2 3">
    <name type="scientific">Chitinophaga solisilvae</name>
    <dbReference type="NCBI Taxonomy" id="1233460"/>
    <lineage>
        <taxon>Bacteria</taxon>
        <taxon>Pseudomonadati</taxon>
        <taxon>Bacteroidota</taxon>
        <taxon>Chitinophagia</taxon>
        <taxon>Chitinophagales</taxon>
        <taxon>Chitinophagaceae</taxon>
        <taxon>Chitinophaga</taxon>
    </lineage>
</organism>
<evidence type="ECO:0000256" key="1">
    <source>
        <dbReference type="SAM" id="MobiDB-lite"/>
    </source>
</evidence>
<dbReference type="Proteomes" id="UP000281028">
    <property type="component" value="Unassembled WGS sequence"/>
</dbReference>
<dbReference type="OrthoDB" id="9816340at2"/>
<feature type="region of interest" description="Disordered" evidence="1">
    <location>
        <begin position="1"/>
        <end position="25"/>
    </location>
</feature>
<protein>
    <submittedName>
        <fullName evidence="2">SWIM zinc finger family protein</fullName>
    </submittedName>
</protein>
<dbReference type="PROSITE" id="PS50966">
    <property type="entry name" value="ZF_SWIM"/>
    <property type="match status" value="1"/>
</dbReference>